<comment type="caution">
    <text evidence="1">The sequence shown here is derived from an EMBL/GenBank/DDBJ whole genome shotgun (WGS) entry which is preliminary data.</text>
</comment>
<dbReference type="RefSeq" id="WP_211560516.1">
    <property type="nucleotide sequence ID" value="NZ_JAGVRK010000001.1"/>
</dbReference>
<protein>
    <submittedName>
        <fullName evidence="1">Uncharacterized protein</fullName>
    </submittedName>
</protein>
<proteinExistence type="predicted"/>
<organism evidence="1 2">
    <name type="scientific">Metabacillus flavus</name>
    <dbReference type="NCBI Taxonomy" id="2823519"/>
    <lineage>
        <taxon>Bacteria</taxon>
        <taxon>Bacillati</taxon>
        <taxon>Bacillota</taxon>
        <taxon>Bacilli</taxon>
        <taxon>Bacillales</taxon>
        <taxon>Bacillaceae</taxon>
        <taxon>Metabacillus</taxon>
    </lineage>
</organism>
<name>A0ABS5LI02_9BACI</name>
<dbReference type="EMBL" id="JAGVRK010000001">
    <property type="protein sequence ID" value="MBS2970380.1"/>
    <property type="molecule type" value="Genomic_DNA"/>
</dbReference>
<gene>
    <name evidence="1" type="ORF">J9317_16660</name>
</gene>
<dbReference type="Proteomes" id="UP000682403">
    <property type="component" value="Unassembled WGS sequence"/>
</dbReference>
<keyword evidence="2" id="KW-1185">Reference proteome</keyword>
<evidence type="ECO:0000313" key="1">
    <source>
        <dbReference type="EMBL" id="MBS2970380.1"/>
    </source>
</evidence>
<evidence type="ECO:0000313" key="2">
    <source>
        <dbReference type="Proteomes" id="UP000682403"/>
    </source>
</evidence>
<reference evidence="1 2" key="1">
    <citation type="submission" date="2021-04" db="EMBL/GenBank/DDBJ databases">
        <title>Metabacillus sp. strain KIGAM252 whole genome sequence.</title>
        <authorList>
            <person name="Seo M.-J."/>
            <person name="Cho E.-S."/>
            <person name="Hwang C.Y."/>
            <person name="Yoon D.J."/>
        </authorList>
    </citation>
    <scope>NUCLEOTIDE SEQUENCE [LARGE SCALE GENOMIC DNA]</scope>
    <source>
        <strain evidence="1 2">KIGAM252</strain>
    </source>
</reference>
<sequence>MKEITVIDSIMGSGKTSWAKGYMLKHNKSKRFLYVSPFLDEIHNNILVDCPFLNEPDSSLGKGSKLNHFKELVASGKSIVTTHALFRLFDEEVIALLEDAGYVLILDEVANVIEDLNKISKHDIDILLETKMIKVNENRQVVWLAENYNGVFDGRYANIKYHAELGNIYLHRKSLLFWTFPAKIFSLFDEAYILTYLFRGQVQRYYYDLFQIGYTYKSVCRMGKGYILVDYNPLTEERNQFRQLINIYDGKMNNNYVDGGKVKGNELSATWFQRASKETVTRLQKNLYAYFRKMGKSNDNLWTTKKSMKTKLQGRGYSRKFIAWTTRATNDYQDTHNLAFAYNLYMKPFEKQFFEDAGVKVDQDLLALSDLLQWIWRSAIRKQTPEPINIYIPSVRMRTLLVQWLNNQEVKFIR</sequence>
<accession>A0ABS5LI02</accession>